<dbReference type="AlphaFoldDB" id="W1XVG7"/>
<reference evidence="1" key="1">
    <citation type="submission" date="2013-12" db="EMBL/GenBank/DDBJ databases">
        <title>A Varibaculum cambriense genome reconstructed from a premature infant gut community with otherwise low bacterial novelty that shifts toward anaerobic metabolism during the third week of life.</title>
        <authorList>
            <person name="Brown C.T."/>
            <person name="Sharon I."/>
            <person name="Thomas B.C."/>
            <person name="Castelle C.J."/>
            <person name="Morowitz M.J."/>
            <person name="Banfield J.F."/>
        </authorList>
    </citation>
    <scope>NUCLEOTIDE SEQUENCE</scope>
</reference>
<evidence type="ECO:0008006" key="2">
    <source>
        <dbReference type="Google" id="ProtNLM"/>
    </source>
</evidence>
<feature type="non-terminal residue" evidence="1">
    <location>
        <position position="1"/>
    </location>
</feature>
<evidence type="ECO:0000313" key="1">
    <source>
        <dbReference type="EMBL" id="ETJ34212.1"/>
    </source>
</evidence>
<accession>W1XVG7</accession>
<protein>
    <recommendedName>
        <fullName evidence="2">Transposase</fullName>
    </recommendedName>
</protein>
<comment type="caution">
    <text evidence="1">The sequence shown here is derived from an EMBL/GenBank/DDBJ whole genome shotgun (WGS) entry which is preliminary data.</text>
</comment>
<gene>
    <name evidence="1" type="ORF">Q604_UNBC11362G0002</name>
</gene>
<proteinExistence type="predicted"/>
<organism evidence="1">
    <name type="scientific">human gut metagenome</name>
    <dbReference type="NCBI Taxonomy" id="408170"/>
    <lineage>
        <taxon>unclassified sequences</taxon>
        <taxon>metagenomes</taxon>
        <taxon>organismal metagenomes</taxon>
    </lineage>
</organism>
<sequence>KVSLIKLVEEYKKVYPVSVILDCFGIKRSTFYRWKAEGEKPKKGTRL</sequence>
<name>W1XVG7_9ZZZZ</name>
<dbReference type="EMBL" id="AZMM01011362">
    <property type="protein sequence ID" value="ETJ34212.1"/>
    <property type="molecule type" value="Genomic_DNA"/>
</dbReference>